<evidence type="ECO:0000256" key="1">
    <source>
        <dbReference type="SAM" id="MobiDB-lite"/>
    </source>
</evidence>
<reference evidence="3 4" key="1">
    <citation type="submission" date="2024-06" db="EMBL/GenBank/DDBJ databases">
        <title>Genomic Encyclopedia of Type Strains, Phase IV (KMG-IV): sequencing the most valuable type-strain genomes for metagenomic binning, comparative biology and taxonomic classification.</title>
        <authorList>
            <person name="Goeker M."/>
        </authorList>
    </citation>
    <scope>NUCLEOTIDE SEQUENCE [LARGE SCALE GENOMIC DNA]</scope>
    <source>
        <strain evidence="3 4">DSM 29288</strain>
    </source>
</reference>
<proteinExistence type="predicted"/>
<evidence type="ECO:0000313" key="4">
    <source>
        <dbReference type="Proteomes" id="UP001549077"/>
    </source>
</evidence>
<sequence length="298" mass="34418">MDPSTRIGIDLVEKVFIRDFGWSFRRQTDSNIGIDARAEILENGWPTGRLLPLQIRPISCVERTEGHYIYRGEKHHLDCWARYSLPICVIIVDTETGLISWQRIEKQLCEEVRMEWSIAIPATNLLDATARLCFEEAIPTDPESLMRSAFALDLVLMEQIQDQTTFFVWDEWGDTTAIFGNLRIYIGEGQEAEPDVQIDYRLRAQNLHDVMVRLFPWASYSYAEPISEYSGEVAVHTLEVALRPEARAYLEAENFLVAGYPEDEAPSAPEPEDFITEEEESEFWRSRGTPHDPRDRQD</sequence>
<feature type="compositionally biased region" description="Acidic residues" evidence="1">
    <location>
        <begin position="261"/>
        <end position="281"/>
    </location>
</feature>
<feature type="region of interest" description="Disordered" evidence="1">
    <location>
        <begin position="260"/>
        <end position="298"/>
    </location>
</feature>
<gene>
    <name evidence="3" type="ORF">ABID08_002377</name>
</gene>
<evidence type="ECO:0000259" key="2">
    <source>
        <dbReference type="Pfam" id="PF14280"/>
    </source>
</evidence>
<feature type="domain" description="DUF4365" evidence="2">
    <location>
        <begin position="6"/>
        <end position="130"/>
    </location>
</feature>
<dbReference type="Pfam" id="PF14280">
    <property type="entry name" value="DUF4365"/>
    <property type="match status" value="1"/>
</dbReference>
<dbReference type="GeneID" id="91150603"/>
<feature type="compositionally biased region" description="Basic and acidic residues" evidence="1">
    <location>
        <begin position="282"/>
        <end position="298"/>
    </location>
</feature>
<accession>A0ABV2MEX2</accession>
<dbReference type="Proteomes" id="UP001549077">
    <property type="component" value="Unassembled WGS sequence"/>
</dbReference>
<dbReference type="EMBL" id="JBEPMY010000005">
    <property type="protein sequence ID" value="MET3755009.1"/>
    <property type="molecule type" value="Genomic_DNA"/>
</dbReference>
<dbReference type="RefSeq" id="WP_246735474.1">
    <property type="nucleotide sequence ID" value="NZ_CP071604.1"/>
</dbReference>
<protein>
    <recommendedName>
        <fullName evidence="2">DUF4365 domain-containing protein</fullName>
    </recommendedName>
</protein>
<comment type="caution">
    <text evidence="3">The sequence shown here is derived from an EMBL/GenBank/DDBJ whole genome shotgun (WGS) entry which is preliminary data.</text>
</comment>
<keyword evidence="4" id="KW-1185">Reference proteome</keyword>
<organism evidence="3 4">
    <name type="scientific">Rhizobium binae</name>
    <dbReference type="NCBI Taxonomy" id="1138190"/>
    <lineage>
        <taxon>Bacteria</taxon>
        <taxon>Pseudomonadati</taxon>
        <taxon>Pseudomonadota</taxon>
        <taxon>Alphaproteobacteria</taxon>
        <taxon>Hyphomicrobiales</taxon>
        <taxon>Rhizobiaceae</taxon>
        <taxon>Rhizobium/Agrobacterium group</taxon>
        <taxon>Rhizobium</taxon>
    </lineage>
</organism>
<dbReference type="InterPro" id="IPR025375">
    <property type="entry name" value="DUF4365"/>
</dbReference>
<name>A0ABV2MEX2_9HYPH</name>
<evidence type="ECO:0000313" key="3">
    <source>
        <dbReference type="EMBL" id="MET3755009.1"/>
    </source>
</evidence>